<protein>
    <submittedName>
        <fullName evidence="1">Uncharacterized protein</fullName>
    </submittedName>
</protein>
<dbReference type="PROSITE" id="PS51257">
    <property type="entry name" value="PROKAR_LIPOPROTEIN"/>
    <property type="match status" value="1"/>
</dbReference>
<dbReference type="OrthoDB" id="1115705at2"/>
<proteinExistence type="predicted"/>
<keyword evidence="2" id="KW-1185">Reference proteome</keyword>
<reference evidence="1 2" key="1">
    <citation type="submission" date="2016-09" db="EMBL/GenBank/DDBJ databases">
        <authorList>
            <person name="Capua I."/>
            <person name="De Benedictis P."/>
            <person name="Joannis T."/>
            <person name="Lombin L.H."/>
            <person name="Cattoli G."/>
        </authorList>
    </citation>
    <scope>NUCLEOTIDE SEQUENCE [LARGE SCALE GENOMIC DNA]</scope>
    <source>
        <strain evidence="1 2">A7P-90m</strain>
    </source>
</reference>
<dbReference type="Pfam" id="PF19867">
    <property type="entry name" value="DUF6340"/>
    <property type="match status" value="1"/>
</dbReference>
<organism evidence="1 2">
    <name type="scientific">Williamwhitmania taraxaci</name>
    <dbReference type="NCBI Taxonomy" id="1640674"/>
    <lineage>
        <taxon>Bacteria</taxon>
        <taxon>Pseudomonadati</taxon>
        <taxon>Bacteroidota</taxon>
        <taxon>Bacteroidia</taxon>
        <taxon>Bacteroidales</taxon>
        <taxon>Williamwhitmaniaceae</taxon>
        <taxon>Williamwhitmania</taxon>
    </lineage>
</organism>
<dbReference type="InterPro" id="IPR045921">
    <property type="entry name" value="DUF6340"/>
</dbReference>
<dbReference type="EMBL" id="FMYP01000011">
    <property type="protein sequence ID" value="SDB94200.1"/>
    <property type="molecule type" value="Genomic_DNA"/>
</dbReference>
<name>A0A1G6HIX0_9BACT</name>
<accession>A0A1G6HIX0</accession>
<evidence type="ECO:0000313" key="2">
    <source>
        <dbReference type="Proteomes" id="UP000199452"/>
    </source>
</evidence>
<dbReference type="AlphaFoldDB" id="A0A1G6HIX0"/>
<dbReference type="STRING" id="1640674.SAMN05216323_101147"/>
<gene>
    <name evidence="1" type="ORF">SAMN05216323_101147</name>
</gene>
<dbReference type="RefSeq" id="WP_125869766.1">
    <property type="nucleotide sequence ID" value="NZ_FMYP01000011.1"/>
</dbReference>
<dbReference type="Proteomes" id="UP000199452">
    <property type="component" value="Unassembled WGS sequence"/>
</dbReference>
<evidence type="ECO:0000313" key="1">
    <source>
        <dbReference type="EMBL" id="SDB94200.1"/>
    </source>
</evidence>
<sequence>MIRNRIIILLGLASILSGCSYQTYISIETLEPPMSYYLNPTNPITVNYNYSPSNRLPKILGNRNDIDSLASDFAASAITSSIKQNSLYPQTNVVITQLQVDDSRADKNFVLSESELFKVVQKTKGEVILSLDYFSLSPEITAFPSSAGGYASILEVDAVGAWRAYSTESKQVVGEYFFKQVYNWDGSGGSKQLAINSLPNLNEVASWVGSECGTTSAKAFAPFWNTVYRSIFVGVDAKWVQAKNYAKIGDWENAVKIWSWQVGGSKTPKLKWQAAYNLAVASEVQNDLMLAISWLDVADSLIPSTSEVSKYREIIQLRLKSQKLLESFK</sequence>